<name>A0ACC3AAT7_9EURO</name>
<gene>
    <name evidence="1" type="ORF">H2198_003767</name>
</gene>
<protein>
    <submittedName>
        <fullName evidence="1">Uncharacterized protein</fullName>
    </submittedName>
</protein>
<accession>A0ACC3AAT7</accession>
<dbReference type="EMBL" id="JAPDRQ010000052">
    <property type="protein sequence ID" value="KAJ9658337.1"/>
    <property type="molecule type" value="Genomic_DNA"/>
</dbReference>
<reference evidence="1" key="1">
    <citation type="submission" date="2022-10" db="EMBL/GenBank/DDBJ databases">
        <title>Culturing micro-colonial fungi from biological soil crusts in the Mojave desert and describing Neophaeococcomyces mojavensis, and introducing the new genera and species Taxawa tesnikishii.</title>
        <authorList>
            <person name="Kurbessoian T."/>
            <person name="Stajich J.E."/>
        </authorList>
    </citation>
    <scope>NUCLEOTIDE SEQUENCE</scope>
    <source>
        <strain evidence="1">JES_112</strain>
    </source>
</reference>
<comment type="caution">
    <text evidence="1">The sequence shown here is derived from an EMBL/GenBank/DDBJ whole genome shotgun (WGS) entry which is preliminary data.</text>
</comment>
<sequence>MEQLILPEEIMSLICAELGRERDFTTLYNCARSAKSLADPALRTLYQHHQHSFVFNQTDDDFREREVSIRSLVKAQQQYFKKWLVLWRSIISSSLEPSQTYKPYCRYIRILDFRNLSDMLETNQFRTMKNVFYAQPLAQFDHPKQEGRLTVVDVVATINHVGETVVPKAVFLEEMSGHMRPGFLTRWVSQTPRLRRTVLWRGDALSKNAGRAIATHCEHFHAVSIHGWLDQDADEVFAEFLTELNRDTLQYLQLISFNTIGRMSFEVLGRHTTLKELKLNNLGREAMENLNGLKNCTQIEVLSLEDSTGAVRLEELNNDVFKEVIEWLSSCTKLRDITITKLFDGPAILAAVAISDNVKWLKLSLEGYTVRNANSASFHAALADQKYLEVLSLKGNGDDTHPQDLEIMVSSICQLANLKELVLKQVSDEFDMTHISNLAVNLPGLEEFWTSGGELSSDILPVLANLRSLKNLTLFALTQFDYDSIRDFITRLDSKTQRGFQLSLMAVDQEFGLSQQEQDDISELIKTCVDGSFGMCKANCFRYMFDSAQYIWRNSQWRPVVQWRLTEE</sequence>
<proteinExistence type="predicted"/>
<organism evidence="1 2">
    <name type="scientific">Neophaeococcomyces mojaviensis</name>
    <dbReference type="NCBI Taxonomy" id="3383035"/>
    <lineage>
        <taxon>Eukaryota</taxon>
        <taxon>Fungi</taxon>
        <taxon>Dikarya</taxon>
        <taxon>Ascomycota</taxon>
        <taxon>Pezizomycotina</taxon>
        <taxon>Eurotiomycetes</taxon>
        <taxon>Chaetothyriomycetidae</taxon>
        <taxon>Chaetothyriales</taxon>
        <taxon>Chaetothyriales incertae sedis</taxon>
        <taxon>Neophaeococcomyces</taxon>
    </lineage>
</organism>
<keyword evidence="2" id="KW-1185">Reference proteome</keyword>
<evidence type="ECO:0000313" key="2">
    <source>
        <dbReference type="Proteomes" id="UP001172386"/>
    </source>
</evidence>
<dbReference type="Proteomes" id="UP001172386">
    <property type="component" value="Unassembled WGS sequence"/>
</dbReference>
<evidence type="ECO:0000313" key="1">
    <source>
        <dbReference type="EMBL" id="KAJ9658337.1"/>
    </source>
</evidence>